<dbReference type="RefSeq" id="WP_157719356.1">
    <property type="nucleotide sequence ID" value="NZ_LT629763.1"/>
</dbReference>
<protein>
    <recommendedName>
        <fullName evidence="4">Lipoprotein</fullName>
    </recommendedName>
</protein>
<evidence type="ECO:0008006" key="4">
    <source>
        <dbReference type="Google" id="ProtNLM"/>
    </source>
</evidence>
<dbReference type="Proteomes" id="UP000243413">
    <property type="component" value="Chromosome I"/>
</dbReference>
<sequence>MSIFKITVLLVCLCAFILTGCAPGYAVPKGAPAASLAFDLSSDSEGTTSRYFNIFAYEASDCEQSPLGSSMGHVMFAGSREMVGPIDVAADRRLTFAVSYLESRLNQNRGCSFTATFTPRKAERYQVLFSATNQSLNCEMKISDQYGADVDFHSPAASCASSYAGSEENGQGGISESAVRPYIQTAPYSR</sequence>
<reference evidence="3" key="1">
    <citation type="submission" date="2016-10" db="EMBL/GenBank/DDBJ databases">
        <authorList>
            <person name="Varghese N."/>
            <person name="Submissions S."/>
        </authorList>
    </citation>
    <scope>NUCLEOTIDE SEQUENCE [LARGE SCALE GENOMIC DNA]</scope>
    <source>
        <strain evidence="3">JCM 14963</strain>
    </source>
</reference>
<dbReference type="OrthoDB" id="8757917at2"/>
<evidence type="ECO:0000256" key="1">
    <source>
        <dbReference type="SAM" id="SignalP"/>
    </source>
</evidence>
<keyword evidence="1" id="KW-0732">Signal</keyword>
<dbReference type="STRING" id="472181.SAMN05216271_2298"/>
<proteinExistence type="predicted"/>
<organism evidence="2 3">
    <name type="scientific">Halopseudomonas sabulinigri</name>
    <dbReference type="NCBI Taxonomy" id="472181"/>
    <lineage>
        <taxon>Bacteria</taxon>
        <taxon>Pseudomonadati</taxon>
        <taxon>Pseudomonadota</taxon>
        <taxon>Gammaproteobacteria</taxon>
        <taxon>Pseudomonadales</taxon>
        <taxon>Pseudomonadaceae</taxon>
        <taxon>Halopseudomonas</taxon>
    </lineage>
</organism>
<evidence type="ECO:0000313" key="2">
    <source>
        <dbReference type="EMBL" id="SDS60966.1"/>
    </source>
</evidence>
<feature type="signal peptide" evidence="1">
    <location>
        <begin position="1"/>
        <end position="26"/>
    </location>
</feature>
<dbReference type="PROSITE" id="PS51257">
    <property type="entry name" value="PROKAR_LIPOPROTEIN"/>
    <property type="match status" value="1"/>
</dbReference>
<name>A0A1H1TLY7_9GAMM</name>
<feature type="chain" id="PRO_5009261243" description="Lipoprotein" evidence="1">
    <location>
        <begin position="27"/>
        <end position="190"/>
    </location>
</feature>
<gene>
    <name evidence="2" type="ORF">SAMN05216271_2298</name>
</gene>
<dbReference type="AlphaFoldDB" id="A0A1H1TLY7"/>
<dbReference type="EMBL" id="LT629763">
    <property type="protein sequence ID" value="SDS60966.1"/>
    <property type="molecule type" value="Genomic_DNA"/>
</dbReference>
<accession>A0A1H1TLY7</accession>
<evidence type="ECO:0000313" key="3">
    <source>
        <dbReference type="Proteomes" id="UP000243413"/>
    </source>
</evidence>